<feature type="compositionally biased region" description="Basic residues" evidence="1">
    <location>
        <begin position="27"/>
        <end position="49"/>
    </location>
</feature>
<evidence type="ECO:0000313" key="3">
    <source>
        <dbReference type="Proteomes" id="UP000250235"/>
    </source>
</evidence>
<dbReference type="Proteomes" id="UP000250235">
    <property type="component" value="Unassembled WGS sequence"/>
</dbReference>
<feature type="region of interest" description="Disordered" evidence="1">
    <location>
        <begin position="1"/>
        <end position="62"/>
    </location>
</feature>
<dbReference type="AlphaFoldDB" id="A0A2Z7AE74"/>
<organism evidence="2 3">
    <name type="scientific">Dorcoceras hygrometricum</name>
    <dbReference type="NCBI Taxonomy" id="472368"/>
    <lineage>
        <taxon>Eukaryota</taxon>
        <taxon>Viridiplantae</taxon>
        <taxon>Streptophyta</taxon>
        <taxon>Embryophyta</taxon>
        <taxon>Tracheophyta</taxon>
        <taxon>Spermatophyta</taxon>
        <taxon>Magnoliopsida</taxon>
        <taxon>eudicotyledons</taxon>
        <taxon>Gunneridae</taxon>
        <taxon>Pentapetalae</taxon>
        <taxon>asterids</taxon>
        <taxon>lamiids</taxon>
        <taxon>Lamiales</taxon>
        <taxon>Gesneriaceae</taxon>
        <taxon>Didymocarpoideae</taxon>
        <taxon>Trichosporeae</taxon>
        <taxon>Loxocarpinae</taxon>
        <taxon>Dorcoceras</taxon>
    </lineage>
</organism>
<gene>
    <name evidence="2" type="ORF">F511_15278</name>
</gene>
<sequence>MKNHEIRPTDSNSFPDVNMTIHDERRNKKKTYFGRNRGRRGRKRRRGHGRFNPYGHGYGKPHDYNVDCSY</sequence>
<proteinExistence type="predicted"/>
<evidence type="ECO:0000256" key="1">
    <source>
        <dbReference type="SAM" id="MobiDB-lite"/>
    </source>
</evidence>
<dbReference type="EMBL" id="KV016230">
    <property type="protein sequence ID" value="KZV20035.1"/>
    <property type="molecule type" value="Genomic_DNA"/>
</dbReference>
<keyword evidence="3" id="KW-1185">Reference proteome</keyword>
<accession>A0A2Z7AE74</accession>
<name>A0A2Z7AE74_9LAMI</name>
<reference evidence="2 3" key="1">
    <citation type="journal article" date="2015" name="Proc. Natl. Acad. Sci. U.S.A.">
        <title>The resurrection genome of Boea hygrometrica: A blueprint for survival of dehydration.</title>
        <authorList>
            <person name="Xiao L."/>
            <person name="Yang G."/>
            <person name="Zhang L."/>
            <person name="Yang X."/>
            <person name="Zhao S."/>
            <person name="Ji Z."/>
            <person name="Zhou Q."/>
            <person name="Hu M."/>
            <person name="Wang Y."/>
            <person name="Chen M."/>
            <person name="Xu Y."/>
            <person name="Jin H."/>
            <person name="Xiao X."/>
            <person name="Hu G."/>
            <person name="Bao F."/>
            <person name="Hu Y."/>
            <person name="Wan P."/>
            <person name="Li L."/>
            <person name="Deng X."/>
            <person name="Kuang T."/>
            <person name="Xiang C."/>
            <person name="Zhu J.K."/>
            <person name="Oliver M.J."/>
            <person name="He Y."/>
        </authorList>
    </citation>
    <scope>NUCLEOTIDE SEQUENCE [LARGE SCALE GENOMIC DNA]</scope>
    <source>
        <strain evidence="3">cv. XS01</strain>
    </source>
</reference>
<evidence type="ECO:0000313" key="2">
    <source>
        <dbReference type="EMBL" id="KZV20035.1"/>
    </source>
</evidence>
<protein>
    <submittedName>
        <fullName evidence="2">Uncharacterized protein</fullName>
    </submittedName>
</protein>